<dbReference type="InterPro" id="IPR000085">
    <property type="entry name" value="RuvA"/>
</dbReference>
<dbReference type="InterPro" id="IPR011114">
    <property type="entry name" value="RuvA_C"/>
</dbReference>
<evidence type="ECO:0000256" key="3">
    <source>
        <dbReference type="ARBA" id="ARBA00023125"/>
    </source>
</evidence>
<dbReference type="SMART" id="SM00278">
    <property type="entry name" value="HhH1"/>
    <property type="match status" value="2"/>
</dbReference>
<dbReference type="Pfam" id="PF01330">
    <property type="entry name" value="RuvA_N"/>
    <property type="match status" value="1"/>
</dbReference>
<dbReference type="SUPFAM" id="SSF50249">
    <property type="entry name" value="Nucleic acid-binding proteins"/>
    <property type="match status" value="1"/>
</dbReference>
<comment type="subcellular location">
    <subcellularLocation>
        <location evidence="6">Cytoplasm</location>
    </subcellularLocation>
</comment>
<organism evidence="8 9">
    <name type="scientific">Lapidilactobacillus achengensis</name>
    <dbReference type="NCBI Taxonomy" id="2486000"/>
    <lineage>
        <taxon>Bacteria</taxon>
        <taxon>Bacillati</taxon>
        <taxon>Bacillota</taxon>
        <taxon>Bacilli</taxon>
        <taxon>Lactobacillales</taxon>
        <taxon>Lactobacillaceae</taxon>
        <taxon>Lapidilactobacillus</taxon>
    </lineage>
</organism>
<keyword evidence="9" id="KW-1185">Reference proteome</keyword>
<evidence type="ECO:0000259" key="7">
    <source>
        <dbReference type="SMART" id="SM00278"/>
    </source>
</evidence>
<dbReference type="RefSeq" id="WP_125597928.1">
    <property type="nucleotide sequence ID" value="NZ_JBHSSM010000016.1"/>
</dbReference>
<dbReference type="Gene3D" id="1.10.150.20">
    <property type="entry name" value="5' to 3' exonuclease, C-terminal subdomain"/>
    <property type="match status" value="1"/>
</dbReference>
<evidence type="ECO:0000256" key="4">
    <source>
        <dbReference type="ARBA" id="ARBA00023172"/>
    </source>
</evidence>
<name>A0ABW1UMW0_9LACO</name>
<proteinExistence type="inferred from homology"/>
<dbReference type="EMBL" id="JBHSSM010000016">
    <property type="protein sequence ID" value="MFC6315289.1"/>
    <property type="molecule type" value="Genomic_DNA"/>
</dbReference>
<keyword evidence="3 6" id="KW-0238">DNA-binding</keyword>
<keyword evidence="5 6" id="KW-0234">DNA repair</keyword>
<accession>A0ABW1UMW0</accession>
<dbReference type="InterPro" id="IPR003583">
    <property type="entry name" value="Hlx-hairpin-Hlx_DNA-bd_motif"/>
</dbReference>
<dbReference type="HAMAP" id="MF_00031">
    <property type="entry name" value="DNA_HJ_migration_RuvA"/>
    <property type="match status" value="1"/>
</dbReference>
<comment type="subunit">
    <text evidence="6">Homotetramer. Forms an RuvA(8)-RuvB(12)-Holliday junction (HJ) complex. HJ DNA is sandwiched between 2 RuvA tetramers; dsDNA enters through RuvA and exits via RuvB. An RuvB hexamer assembles on each DNA strand where it exits the tetramer. Each RuvB hexamer is contacted by two RuvA subunits (via domain III) on 2 adjacent RuvB subunits; this complex drives branch migration. In the full resolvosome a probable DNA-RuvA(4)-RuvB(12)-RuvC(2) complex forms which resolves the HJ.</text>
</comment>
<feature type="domain" description="Helix-hairpin-helix DNA-binding motif class 1" evidence="7">
    <location>
        <begin position="105"/>
        <end position="124"/>
    </location>
</feature>
<dbReference type="SUPFAM" id="SSF47781">
    <property type="entry name" value="RuvA domain 2-like"/>
    <property type="match status" value="1"/>
</dbReference>
<comment type="domain">
    <text evidence="6">Has three domains with a flexible linker between the domains II and III and assumes an 'L' shape. Domain III is highly mobile and contacts RuvB.</text>
</comment>
<evidence type="ECO:0000313" key="9">
    <source>
        <dbReference type="Proteomes" id="UP001596310"/>
    </source>
</evidence>
<feature type="domain" description="Helix-hairpin-helix DNA-binding motif class 1" evidence="7">
    <location>
        <begin position="70"/>
        <end position="89"/>
    </location>
</feature>
<sequence length="197" mass="21849">MYEYLTGQVTVIKPEYLVLELGGVGYRLLVGNPFKYQLQQTATIYVQQVIRESEQVLYGFVDEAEKSLFERLTSVSGIGPKSAMAILAADDHSGLLNAIANEDVKFLTKFPGVGKKTAQQIILDLKDKIKITPEMTTDLNQDLFAPTNDQTLQDGLAALQALGYSARELQRIEPKLALLNAKTPDVYVREGLRLLSK</sequence>
<evidence type="ECO:0000313" key="8">
    <source>
        <dbReference type="EMBL" id="MFC6315289.1"/>
    </source>
</evidence>
<comment type="caution">
    <text evidence="6">Lacks conserved residue(s) required for the propagation of feature annotation.</text>
</comment>
<dbReference type="CDD" id="cd14332">
    <property type="entry name" value="UBA_RuvA_C"/>
    <property type="match status" value="1"/>
</dbReference>
<protein>
    <recommendedName>
        <fullName evidence="6">Holliday junction branch migration complex subunit RuvA</fullName>
    </recommendedName>
</protein>
<dbReference type="GO" id="GO:0016787">
    <property type="term" value="F:hydrolase activity"/>
    <property type="evidence" value="ECO:0007669"/>
    <property type="project" value="UniProtKB-KW"/>
</dbReference>
<dbReference type="NCBIfam" id="TIGR00084">
    <property type="entry name" value="ruvA"/>
    <property type="match status" value="1"/>
</dbReference>
<comment type="similarity">
    <text evidence="6">Belongs to the RuvA family.</text>
</comment>
<keyword evidence="8" id="KW-0378">Hydrolase</keyword>
<keyword evidence="4 6" id="KW-0233">DNA recombination</keyword>
<evidence type="ECO:0000256" key="1">
    <source>
        <dbReference type="ARBA" id="ARBA00022490"/>
    </source>
</evidence>
<dbReference type="GO" id="GO:0003678">
    <property type="term" value="F:DNA helicase activity"/>
    <property type="evidence" value="ECO:0007669"/>
    <property type="project" value="UniProtKB-EC"/>
</dbReference>
<dbReference type="InterPro" id="IPR013849">
    <property type="entry name" value="DNA_helicase_Holl-junc_RuvA_I"/>
</dbReference>
<gene>
    <name evidence="6 8" type="primary">ruvA</name>
    <name evidence="8" type="ORF">ACFQHW_06825</name>
</gene>
<reference evidence="9" key="1">
    <citation type="journal article" date="2019" name="Int. J. Syst. Evol. Microbiol.">
        <title>The Global Catalogue of Microorganisms (GCM) 10K type strain sequencing project: providing services to taxonomists for standard genome sequencing and annotation.</title>
        <authorList>
            <consortium name="The Broad Institute Genomics Platform"/>
            <consortium name="The Broad Institute Genome Sequencing Center for Infectious Disease"/>
            <person name="Wu L."/>
            <person name="Ma J."/>
        </authorList>
    </citation>
    <scope>NUCLEOTIDE SEQUENCE [LARGE SCALE GENOMIC DNA]</scope>
    <source>
        <strain evidence="9">CCM 8897</strain>
    </source>
</reference>
<evidence type="ECO:0000256" key="2">
    <source>
        <dbReference type="ARBA" id="ARBA00022763"/>
    </source>
</evidence>
<evidence type="ECO:0000256" key="6">
    <source>
        <dbReference type="HAMAP-Rule" id="MF_00031"/>
    </source>
</evidence>
<dbReference type="InterPro" id="IPR012340">
    <property type="entry name" value="NA-bd_OB-fold"/>
</dbReference>
<evidence type="ECO:0000256" key="5">
    <source>
        <dbReference type="ARBA" id="ARBA00023204"/>
    </source>
</evidence>
<comment type="function">
    <text evidence="6">The RuvA-RuvB-RuvC complex processes Holliday junction (HJ) DNA during genetic recombination and DNA repair, while the RuvA-RuvB complex plays an important role in the rescue of blocked DNA replication forks via replication fork reversal (RFR). RuvA specifically binds to HJ cruciform DNA, conferring on it an open structure. The RuvB hexamer acts as an ATP-dependent pump, pulling dsDNA into and through the RuvAB complex. HJ branch migration allows RuvC to scan DNA until it finds its consensus sequence, where it cleaves and resolves the cruciform DNA.</text>
</comment>
<dbReference type="Pfam" id="PF07499">
    <property type="entry name" value="RuvA_C"/>
    <property type="match status" value="1"/>
</dbReference>
<dbReference type="Pfam" id="PF14520">
    <property type="entry name" value="HHH_5"/>
    <property type="match status" value="1"/>
</dbReference>
<dbReference type="InterPro" id="IPR010994">
    <property type="entry name" value="RuvA_2-like"/>
</dbReference>
<keyword evidence="2 6" id="KW-0227">DNA damage</keyword>
<comment type="caution">
    <text evidence="8">The sequence shown here is derived from an EMBL/GenBank/DDBJ whole genome shotgun (WGS) entry which is preliminary data.</text>
</comment>
<dbReference type="Gene3D" id="2.40.50.140">
    <property type="entry name" value="Nucleic acid-binding proteins"/>
    <property type="match status" value="1"/>
</dbReference>
<feature type="region of interest" description="Domain III" evidence="6">
    <location>
        <begin position="147"/>
        <end position="197"/>
    </location>
</feature>
<dbReference type="Proteomes" id="UP001596310">
    <property type="component" value="Unassembled WGS sequence"/>
</dbReference>
<keyword evidence="1 6" id="KW-0963">Cytoplasm</keyword>